<dbReference type="Bgee" id="ENSMMUG00000054688">
    <property type="expression patterns" value="Expressed in dorsolateral prefrontal cortex and 1 other cell type or tissue"/>
</dbReference>
<reference evidence="1" key="3">
    <citation type="submission" date="2025-08" db="UniProtKB">
        <authorList>
            <consortium name="Ensembl"/>
        </authorList>
    </citation>
    <scope>IDENTIFICATION</scope>
    <source>
        <strain evidence="1">17573</strain>
    </source>
</reference>
<organism evidence="1 2">
    <name type="scientific">Macaca mulatta</name>
    <name type="common">Rhesus macaque</name>
    <dbReference type="NCBI Taxonomy" id="9544"/>
    <lineage>
        <taxon>Eukaryota</taxon>
        <taxon>Metazoa</taxon>
        <taxon>Chordata</taxon>
        <taxon>Craniata</taxon>
        <taxon>Vertebrata</taxon>
        <taxon>Euteleostomi</taxon>
        <taxon>Mammalia</taxon>
        <taxon>Eutheria</taxon>
        <taxon>Euarchontoglires</taxon>
        <taxon>Primates</taxon>
        <taxon>Haplorrhini</taxon>
        <taxon>Catarrhini</taxon>
        <taxon>Cercopithecidae</taxon>
        <taxon>Cercopithecinae</taxon>
        <taxon>Macaca</taxon>
    </lineage>
</organism>
<protein>
    <submittedName>
        <fullName evidence="1">Uncharacterized protein</fullName>
    </submittedName>
</protein>
<reference evidence="1" key="4">
    <citation type="submission" date="2025-09" db="UniProtKB">
        <authorList>
            <consortium name="Ensembl"/>
        </authorList>
    </citation>
    <scope>IDENTIFICATION</scope>
    <source>
        <strain evidence="1">17573</strain>
    </source>
</reference>
<dbReference type="Proteomes" id="UP000006718">
    <property type="component" value="Chromosome 19"/>
</dbReference>
<keyword evidence="2" id="KW-1185">Reference proteome</keyword>
<proteinExistence type="predicted"/>
<evidence type="ECO:0000313" key="1">
    <source>
        <dbReference type="Ensembl" id="ENSMMUP00000079803.1"/>
    </source>
</evidence>
<reference evidence="2" key="1">
    <citation type="journal article" date="2007" name="Science">
        <title>Evolutionary and biomedical insights from the rhesus macaque genome.</title>
        <authorList>
            <person name="Gibbs R.A."/>
            <person name="Rogers J."/>
            <person name="Katze M.G."/>
            <person name="Bumgarner R."/>
            <person name="Weinstock G.M."/>
            <person name="Mardis E.R."/>
            <person name="Remington K.A."/>
            <person name="Strausberg R.L."/>
            <person name="Venter J.C."/>
            <person name="Wilson R.K."/>
            <person name="Batzer M.A."/>
            <person name="Bustamante C.D."/>
            <person name="Eichler E.E."/>
            <person name="Hahn M.W."/>
            <person name="Hardison R.C."/>
            <person name="Makova K.D."/>
            <person name="Miller W."/>
            <person name="Milosavljevic A."/>
            <person name="Palermo R.E."/>
            <person name="Siepel A."/>
            <person name="Sikela J.M."/>
            <person name="Attaway T."/>
            <person name="Bell S."/>
            <person name="Bernard K.E."/>
            <person name="Buhay C.J."/>
            <person name="Chandrabose M.N."/>
            <person name="Dao M."/>
            <person name="Davis C."/>
            <person name="Delehaunty K.D."/>
            <person name="Ding Y."/>
            <person name="Dinh H.H."/>
            <person name="Dugan-Rocha S."/>
            <person name="Fulton L.A."/>
            <person name="Gabisi R.A."/>
            <person name="Garner T.T."/>
            <person name="Godfrey J."/>
            <person name="Hawes A.C."/>
            <person name="Hernandez J."/>
            <person name="Hines S."/>
            <person name="Holder M."/>
            <person name="Hume J."/>
            <person name="Jhangiani S.N."/>
            <person name="Joshi V."/>
            <person name="Khan Z.M."/>
            <person name="Kirkness E.F."/>
            <person name="Cree A."/>
            <person name="Fowler R.G."/>
            <person name="Lee S."/>
            <person name="Lewis L.R."/>
            <person name="Li Z."/>
            <person name="Liu Y.-S."/>
            <person name="Moore S.M."/>
            <person name="Muzny D."/>
            <person name="Nazareth L.V."/>
            <person name="Ngo D.N."/>
            <person name="Okwuonu G.O."/>
            <person name="Pai G."/>
            <person name="Parker D."/>
            <person name="Paul H.A."/>
            <person name="Pfannkoch C."/>
            <person name="Pohl C.S."/>
            <person name="Rogers Y.-H.C."/>
            <person name="Ruiz S.J."/>
            <person name="Sabo A."/>
            <person name="Santibanez J."/>
            <person name="Schneider B.W."/>
            <person name="Smith S.M."/>
            <person name="Sodergren E."/>
            <person name="Svatek A.F."/>
            <person name="Utterback T.R."/>
            <person name="Vattathil S."/>
            <person name="Warren W."/>
            <person name="White C.S."/>
            <person name="Chinwalla A.T."/>
            <person name="Feng Y."/>
            <person name="Halpern A.L."/>
            <person name="Hillier L.W."/>
            <person name="Huang X."/>
            <person name="Minx P."/>
            <person name="Nelson J.O."/>
            <person name="Pepin K.H."/>
            <person name="Qin X."/>
            <person name="Sutton G.G."/>
            <person name="Venter E."/>
            <person name="Walenz B.P."/>
            <person name="Wallis J.W."/>
            <person name="Worley K.C."/>
            <person name="Yang S.-P."/>
            <person name="Jones S.M."/>
            <person name="Marra M.A."/>
            <person name="Rocchi M."/>
            <person name="Schein J.E."/>
            <person name="Baertsch R."/>
            <person name="Clarke L."/>
            <person name="Csuros M."/>
            <person name="Glasscock J."/>
            <person name="Harris R.A."/>
            <person name="Havlak P."/>
            <person name="Jackson A.R."/>
            <person name="Jiang H."/>
            <person name="Liu Y."/>
            <person name="Messina D.N."/>
            <person name="Shen Y."/>
            <person name="Song H.X.-Z."/>
            <person name="Wylie T."/>
            <person name="Zhang L."/>
            <person name="Birney E."/>
            <person name="Han K."/>
            <person name="Konkel M.K."/>
            <person name="Lee J."/>
            <person name="Smit A.F.A."/>
            <person name="Ullmer B."/>
            <person name="Wang H."/>
            <person name="Xing J."/>
            <person name="Burhans R."/>
            <person name="Cheng Z."/>
            <person name="Karro J.E."/>
            <person name="Ma J."/>
            <person name="Raney B."/>
            <person name="She X."/>
            <person name="Cox M.J."/>
            <person name="Demuth J.P."/>
            <person name="Dumas L.J."/>
            <person name="Han S.-G."/>
            <person name="Hopkins J."/>
            <person name="Karimpour-Fard A."/>
            <person name="Kim Y.H."/>
            <person name="Pollack J.R."/>
            <person name="Vinar T."/>
            <person name="Addo-Quaye C."/>
            <person name="Degenhardt J."/>
            <person name="Denby A."/>
            <person name="Hubisz M.J."/>
            <person name="Indap A."/>
            <person name="Kosiol C."/>
            <person name="Lahn B.T."/>
            <person name="Lawson H.A."/>
            <person name="Marklein A."/>
            <person name="Nielsen R."/>
            <person name="Vallender E.J."/>
            <person name="Clark A.G."/>
            <person name="Ferguson B."/>
            <person name="Hernandez R.D."/>
            <person name="Hirani K."/>
            <person name="Kehrer-Sawatzki H."/>
            <person name="Kolb J."/>
            <person name="Patil S."/>
            <person name="Pu L.-L."/>
            <person name="Ren Y."/>
            <person name="Smith D.G."/>
            <person name="Wheeler D.A."/>
            <person name="Schenck I."/>
            <person name="Ball E.V."/>
            <person name="Chen R."/>
            <person name="Cooper D.N."/>
            <person name="Giardine B."/>
            <person name="Hsu F."/>
            <person name="Kent W.J."/>
            <person name="Lesk A."/>
            <person name="Nelson D.L."/>
            <person name="O'brien W.E."/>
            <person name="Pruefer K."/>
            <person name="Stenson P.D."/>
            <person name="Wallace J.C."/>
            <person name="Ke H."/>
            <person name="Liu X.-M."/>
            <person name="Wang P."/>
            <person name="Xiang A.P."/>
            <person name="Yang F."/>
            <person name="Barber G.P."/>
            <person name="Haussler D."/>
            <person name="Karolchik D."/>
            <person name="Kern A.D."/>
            <person name="Kuhn R.M."/>
            <person name="Smith K.E."/>
            <person name="Zwieg A.S."/>
        </authorList>
    </citation>
    <scope>NUCLEOTIDE SEQUENCE [LARGE SCALE GENOMIC DNA]</scope>
    <source>
        <strain evidence="2">17573</strain>
    </source>
</reference>
<sequence length="137" mass="15648">MDHIVFTHPSNNRHLGCVQPLATVNHVAMTMVCKYLSPCFQFFWYVLKVGFQGHTVTLCLTFSLRWSFALVAQAGVQRCGLSSLQPPPPGFKRFSRLNLPSSWDHRCPPPSLANFCIFSRDRVLPCWPSWSQIPDLR</sequence>
<accession>A0A5F8AQY7</accession>
<reference evidence="1" key="2">
    <citation type="submission" date="2019-01" db="EMBL/GenBank/DDBJ databases">
        <authorList>
            <person name="Graves T."/>
            <person name="Eichler E.E."/>
            <person name="Wilson R.K."/>
        </authorList>
    </citation>
    <scope>NUCLEOTIDE SEQUENCE [LARGE SCALE GENOMIC DNA]</scope>
    <source>
        <strain evidence="1">17573</strain>
    </source>
</reference>
<name>A0A5F8AQY7_MACMU</name>
<dbReference type="Ensembl" id="ENSMMUT00000101351.1">
    <property type="protein sequence ID" value="ENSMMUP00000079803.1"/>
    <property type="gene ID" value="ENSMMUG00000054688.1"/>
</dbReference>
<dbReference type="PANTHER" id="PTHR46254:SF6">
    <property type="entry name" value="HIGH MOBILITY GROUP AT-HOOK 2"/>
    <property type="match status" value="1"/>
</dbReference>
<dbReference type="InParanoid" id="A0A5F8AQY7"/>
<dbReference type="AlphaFoldDB" id="A0A5F8AQY7"/>
<evidence type="ECO:0000313" key="2">
    <source>
        <dbReference type="Proteomes" id="UP000006718"/>
    </source>
</evidence>
<dbReference type="VEuPathDB" id="HostDB:ENSMMUG00000054688"/>
<dbReference type="GeneTree" id="ENSGT00940000161627"/>
<dbReference type="PANTHER" id="PTHR46254">
    <property type="entry name" value="PROTEIN GVQW1-RELATED"/>
    <property type="match status" value="1"/>
</dbReference>